<evidence type="ECO:0000256" key="6">
    <source>
        <dbReference type="SAM" id="Coils"/>
    </source>
</evidence>
<evidence type="ECO:0000256" key="5">
    <source>
        <dbReference type="ARBA" id="ARBA00023212"/>
    </source>
</evidence>
<dbReference type="Pfam" id="PF10495">
    <property type="entry name" value="PACT_coil_coil"/>
    <property type="match status" value="1"/>
</dbReference>
<reference evidence="9 10" key="1">
    <citation type="journal article" date="2018" name="Nat. Ecol. Evol.">
        <title>Shark genomes provide insights into elasmobranch evolution and the origin of vertebrates.</title>
        <authorList>
            <person name="Hara Y"/>
            <person name="Yamaguchi K"/>
            <person name="Onimaru K"/>
            <person name="Kadota M"/>
            <person name="Koyanagi M"/>
            <person name="Keeley SD"/>
            <person name="Tatsumi K"/>
            <person name="Tanaka K"/>
            <person name="Motone F"/>
            <person name="Kageyama Y"/>
            <person name="Nozu R"/>
            <person name="Adachi N"/>
            <person name="Nishimura O"/>
            <person name="Nakagawa R"/>
            <person name="Tanegashima C"/>
            <person name="Kiyatake I"/>
            <person name="Matsumoto R"/>
            <person name="Murakumo K"/>
            <person name="Nishida K"/>
            <person name="Terakita A"/>
            <person name="Kuratani S"/>
            <person name="Sato K"/>
            <person name="Hyodo S Kuraku.S."/>
        </authorList>
    </citation>
    <scope>NUCLEOTIDE SEQUENCE [LARGE SCALE GENOMIC DNA]</scope>
</reference>
<name>A0A401P1J7_SCYTO</name>
<evidence type="ECO:0000313" key="10">
    <source>
        <dbReference type="Proteomes" id="UP000288216"/>
    </source>
</evidence>
<feature type="coiled-coil region" evidence="6">
    <location>
        <begin position="893"/>
        <end position="1062"/>
    </location>
</feature>
<dbReference type="EMBL" id="BFAA01008367">
    <property type="protein sequence ID" value="GCB67009.1"/>
    <property type="molecule type" value="Genomic_DNA"/>
</dbReference>
<sequence length="2096" mass="243645">LEVVRVIFASEDMISRQIGLCLDKNQSASILNQEERVNNSSLVGARGQPPWTKAKALLEQDKGDLTITQENTAIAEDCSFWSALTDEGLELSQWLSESMFAGPEVGPENEELILSTCVRLQVAVGKLLELVTESSKQLAQSHGINEHLEEEFTRKNQETVEFVGKQHQKLIEHLNDESKAKKELALELHKAEGLIEGYVSEKAVLEEALQQKEESEQHLALKVELLTKQLHELNQEHQRLLEERDLLLRQKQAIAGNEVERGLLEEAERLSKEKLDIQCQADKDRADLLSRTKRMEVELEEETNRNFELEDKWHLQVADMQQQIQALEKQLKNYRQFMDEQAAEREHERDEFQQEIENLERQLKQGLKPQGGGDYTVSKMETMEAQIQSKTDDYNELLLIKEHLEQDVQEQGEEIAKLKVQIKELEQIVLSNVDVEKSVHQLEQEMQKMRRIEEELTQDKESLQQQQYNNLMQISALQSKLDEARHRVPVEGFSDQSLKEQLLNERQARQTKEDEIQSLEEQLDQFREDLMNRNDEILQLNMQLEIQTKQSAMTINKLHEENIRVKENVASLHLRLGMDADSDRVPGLQLPQALLQEKNQEIDELKEQIFKLQQELENTLDNKIFEEKNSEIEDLKARIEQLRVDQDRLRQAKEEEIEHLIEVIEKLQQELSLLGPNRHEVSDSQEDLEMLGLEKESRQNAALSRGLNDNLQQELACIEVDNRAAGDYKEANHIRSTGLQDQTMMMVSKQDSLQLLDKKEAQFQEKVDALQTNLQNLQEVYQQQLKELVSLRQQHNTLQEDNSLLRTHISQRDADVALLSSRVQELEDAQTEKDMLLQMIEKQRQVELEEMGWLPTRIAELEQELLDKTAQFQKGCDEIQTLRSDILERNGVLQTLKQKDANSQEELERLQGELAKWEVMNNDLKDNVKQLEKEKEAVDTVLAATELKLQDEILFQTQEKLKEMDATLQQKEILVTQLSAEHKGLQAELSKVKEELNSSTERIEKLLEAEQEKDHTIADLEIHTRNLKAQVNQLREALVQQEEELANRAKEVENLSEKCRRQGYELLRLSTLEADGPQVSYKEISQTVEQDGHQPFVYNHAINESLLSSPEMMRKYEESLEWMNGLHLSRVSEISGVHSTDMETMHSRSLGLGKDTDEEGQSINSAKDKLHGHSPATSDYAHSLSKSSDAEKVQSDAKVDLPLTALQEDGASTVSIPDWISDGCSSNASLDLGAKLNQELETTERLDNSFVEYLQHRGMALVDVDSHQRERKLPGVEVPSRQLQALLNRVHEEGCRVLALSERPFLCPEPEPVSVLSKTMKEWQQEKRALLETIQLLKDLLSKATDKDDEDSTGRRSDWRGELLLALQAVFKQEQKSFLAELCSCMQNQAVGGENSLPAILERILKDQEKQQQSALEDLLSVDRNSLMSEVQDLRSQLRIAHLQHQEKLQQLQDTLTSAEELAKKQERPLRRQVELLEYKLQQEQIISNNLQNTLRAEQERSTKFRQQLQTEQTSLSELKSDMSEVTDELQAALQTRHELQQNLQNLRGELNAKENELLTAAKAFEQERQNVQQLQNMMEKEQFHLKEQKEQERQTYQKLQKVLEEQHLQNHQLSVAFEKEQMANSSSHKEIEAKLLHTESLLLQEHKKLAETHDLLKFERNHSSELSDSLDRERTRSEQLYQRLNSRHDETATQERAFIKELQNQLEDERKRTVELATMIEKTQQQAITAKRNFEDETQLSHQETQKEREVSSKLRSMLESIQAQVQELNRLLESERQHSLRLQTERERLQANILAAKEKERNKDDQRDRERRQERREFADHEQEYEMVKDRMHELELQHQRDQQQIRELQKMLADLEEQERKLLTRKRQRGEVESILVKCNQNGATHGMEGNTVNIQQHQESTQQQFLQLTVRLKELLHRSEHRGQEGHVKTEDIRDLLKILIESNYDSRQFLSSIQEKPIDHSDLILNIERANWMKERSQLQSSLKDTESELARVMGEIENRPLRHDLVDPSSMKLQRLYGKYLRAESFRKALVYQKKYLLLLLGGFQECEQATLCLIARMGVYPSPTDLHMPIRRPLTKFRSAIRVVIAISR</sequence>
<feature type="region of interest" description="Disordered" evidence="7">
    <location>
        <begin position="1165"/>
        <end position="1195"/>
    </location>
</feature>
<feature type="compositionally biased region" description="Basic and acidic residues" evidence="7">
    <location>
        <begin position="1798"/>
        <end position="1822"/>
    </location>
</feature>
<dbReference type="OMA" id="EQRGMFT"/>
<feature type="coiled-coil region" evidence="6">
    <location>
        <begin position="1313"/>
        <end position="1347"/>
    </location>
</feature>
<evidence type="ECO:0000256" key="7">
    <source>
        <dbReference type="SAM" id="MobiDB-lite"/>
    </source>
</evidence>
<dbReference type="GO" id="GO:0007165">
    <property type="term" value="P:signal transduction"/>
    <property type="evidence" value="ECO:0007669"/>
    <property type="project" value="InterPro"/>
</dbReference>
<keyword evidence="3" id="KW-0597">Phosphoprotein</keyword>
<dbReference type="OrthoDB" id="2020852at2759"/>
<feature type="region of interest" description="Disordered" evidence="7">
    <location>
        <begin position="1796"/>
        <end position="1822"/>
    </location>
</feature>
<organism evidence="9 10">
    <name type="scientific">Scyliorhinus torazame</name>
    <name type="common">Cloudy catshark</name>
    <name type="synonym">Catulus torazame</name>
    <dbReference type="NCBI Taxonomy" id="75743"/>
    <lineage>
        <taxon>Eukaryota</taxon>
        <taxon>Metazoa</taxon>
        <taxon>Chordata</taxon>
        <taxon>Craniata</taxon>
        <taxon>Vertebrata</taxon>
        <taxon>Chondrichthyes</taxon>
        <taxon>Elasmobranchii</taxon>
        <taxon>Galeomorphii</taxon>
        <taxon>Galeoidea</taxon>
        <taxon>Carcharhiniformes</taxon>
        <taxon>Scyliorhinidae</taxon>
        <taxon>Scyliorhinus</taxon>
    </lineage>
</organism>
<feature type="coiled-coil region" evidence="6">
    <location>
        <begin position="588"/>
        <end position="670"/>
    </location>
</feature>
<keyword evidence="10" id="KW-1185">Reference proteome</keyword>
<proteinExistence type="predicted"/>
<protein>
    <recommendedName>
        <fullName evidence="8">Pericentrin/AKAP-450 centrosomal targeting domain-containing protein</fullName>
    </recommendedName>
</protein>
<dbReference type="PANTHER" id="PTHR44981">
    <property type="entry name" value="PERICENTRIN-LIKE PROTEIN, ISOFORM F"/>
    <property type="match status" value="1"/>
</dbReference>
<evidence type="ECO:0000256" key="3">
    <source>
        <dbReference type="ARBA" id="ARBA00022553"/>
    </source>
</evidence>
<dbReference type="PANTHER" id="PTHR44981:SF3">
    <property type="entry name" value="PERICENTRIN"/>
    <property type="match status" value="1"/>
</dbReference>
<comment type="subcellular location">
    <subcellularLocation>
        <location evidence="1">Cytoplasm</location>
        <location evidence="1">Cytoskeleton</location>
        <location evidence="1">Microtubule organizing center</location>
        <location evidence="1">Centrosome</location>
    </subcellularLocation>
</comment>
<feature type="coiled-coil region" evidence="6">
    <location>
        <begin position="502"/>
        <end position="547"/>
    </location>
</feature>
<feature type="coiled-coil region" evidence="6">
    <location>
        <begin position="1974"/>
        <end position="2001"/>
    </location>
</feature>
<feature type="coiled-coil region" evidence="6">
    <location>
        <begin position="1693"/>
        <end position="1720"/>
    </location>
</feature>
<evidence type="ECO:0000256" key="2">
    <source>
        <dbReference type="ARBA" id="ARBA00022490"/>
    </source>
</evidence>
<feature type="coiled-coil region" evidence="6">
    <location>
        <begin position="285"/>
        <end position="362"/>
    </location>
</feature>
<feature type="coiled-coil region" evidence="6">
    <location>
        <begin position="394"/>
        <end position="469"/>
    </location>
</feature>
<evidence type="ECO:0000259" key="8">
    <source>
        <dbReference type="Pfam" id="PF10495"/>
    </source>
</evidence>
<feature type="coiled-coil region" evidence="6">
    <location>
        <begin position="195"/>
        <end position="250"/>
    </location>
</feature>
<keyword evidence="4 6" id="KW-0175">Coiled coil</keyword>
<feature type="non-terminal residue" evidence="9">
    <location>
        <position position="1"/>
    </location>
</feature>
<feature type="domain" description="Pericentrin/AKAP-450 centrosomal targeting" evidence="8">
    <location>
        <begin position="2025"/>
        <end position="2096"/>
    </location>
</feature>
<dbReference type="InterPro" id="IPR028745">
    <property type="entry name" value="AKAP9/Pericentrin"/>
</dbReference>
<dbReference type="GO" id="GO:0060090">
    <property type="term" value="F:molecular adaptor activity"/>
    <property type="evidence" value="ECO:0007669"/>
    <property type="project" value="InterPro"/>
</dbReference>
<keyword evidence="2" id="KW-0963">Cytoplasm</keyword>
<gene>
    <name evidence="9" type="ORF">scyTo_0015071</name>
</gene>
<evidence type="ECO:0000256" key="1">
    <source>
        <dbReference type="ARBA" id="ARBA00004300"/>
    </source>
</evidence>
<accession>A0A401P1J7</accession>
<dbReference type="GO" id="GO:0005737">
    <property type="term" value="C:cytoplasm"/>
    <property type="evidence" value="ECO:0007669"/>
    <property type="project" value="UniProtKB-ARBA"/>
</dbReference>
<evidence type="ECO:0000313" key="9">
    <source>
        <dbReference type="EMBL" id="GCB67009.1"/>
    </source>
</evidence>
<comment type="caution">
    <text evidence="9">The sequence shown here is derived from an EMBL/GenBank/DDBJ whole genome shotgun (WGS) entry which is preliminary data.</text>
</comment>
<dbReference type="STRING" id="75743.A0A401P1J7"/>
<keyword evidence="5" id="KW-0206">Cytoskeleton</keyword>
<dbReference type="GO" id="GO:0005813">
    <property type="term" value="C:centrosome"/>
    <property type="evidence" value="ECO:0007669"/>
    <property type="project" value="UniProtKB-SubCell"/>
</dbReference>
<dbReference type="InterPro" id="IPR019528">
    <property type="entry name" value="PACT_domain"/>
</dbReference>
<evidence type="ECO:0000256" key="4">
    <source>
        <dbReference type="ARBA" id="ARBA00023054"/>
    </source>
</evidence>
<feature type="coiled-coil region" evidence="6">
    <location>
        <begin position="753"/>
        <end position="801"/>
    </location>
</feature>
<dbReference type="Proteomes" id="UP000288216">
    <property type="component" value="Unassembled WGS sequence"/>
</dbReference>
<feature type="coiled-coil region" evidence="6">
    <location>
        <begin position="1435"/>
        <end position="1610"/>
    </location>
</feature>
<feature type="non-terminal residue" evidence="9">
    <location>
        <position position="2096"/>
    </location>
</feature>